<gene>
    <name evidence="2" type="ORF">LMG21510_00025</name>
</gene>
<dbReference type="EMBL" id="CAJZAH010000001">
    <property type="protein sequence ID" value="CAG9165300.1"/>
    <property type="molecule type" value="Genomic_DNA"/>
</dbReference>
<sequence>MPALGSRNTSLQCRDAAALTRLDPDDMRALRECGRLRLGKTLYRVAWGARTQGGCPIAVTSPRGDAKAAARVQALLHRRENELSVQGGDYADLRRLGQICELASVGTTAKFAELAPLKRVLAAGAGELRCGGHRYAVAVHAAGGGVSVSVRRTDLAQHGALRFFQALLDVFRRGSLRSRASTIRTMLQELARAPAMQSRCTGSVARGAGAPASVEPAESPAMARARAAIQQIRREWAAAKPMMGLGGSRSDEYPKVDLSRIGPPDLKWAHIDLSGLDLSGTNLKNFNLAGAHLRYTRLRGADLSGAVLANATLIEADLKRANLTGANLVGATLQDTVLNGSKLRHANLSGVDLRRAKISHGTDFSGCCLIGATLSGRNRDLRNVRFVGADLSRANLGGCLLWHAVFTGARLVGASLDRSSPEGACFKGADLLGASMREIKACTGGFLKDVTDGGATDISFNALWLSSADTHEEFLNHRANGTSLQRNIDAIADDALKVRLMRHLLDVLEMSRPRLMDGPDVARGAFLAMLEVLMGNPVYCREDESIARRVAASCETERSRYNVQFLPPNLADAQLCYHMESLLACIRESPDSARVHGVSVMQFVFAARAEGRAPHVEKLAANLERAWRDILPEALIGRLEWAEDVACEPLFPLMGPDTEGGILVSLDYYTNRILGKPLSGEVKDLTWEHLWACRRVPPEPGDMPESYSTSQVTDVREALAPFPLLRKVFDRRNDEQNRHRLLETIGLGALTPYFVKAMAASRSGQKLTDPAHHEALTQCLGPHLAGEWEGAVLTDQHVEALLRTYPALGLANDREAKAFFLLCLSAIMTRLTSSYYFGSKFDSPQALRGYAGALLNHARQLAPDLLRPRVWDDWKARLFGLGDAFTCTAILSDMMRSELARIASHDERRRAIREALMPMAWS</sequence>
<dbReference type="Proteomes" id="UP000721236">
    <property type="component" value="Unassembled WGS sequence"/>
</dbReference>
<comment type="caution">
    <text evidence="2">The sequence shown here is derived from an EMBL/GenBank/DDBJ whole genome shotgun (WGS) entry which is preliminary data.</text>
</comment>
<dbReference type="InterPro" id="IPR038270">
    <property type="entry name" value="SopA-like_catalytic_sf"/>
</dbReference>
<protein>
    <recommendedName>
        <fullName evidence="1">E3 ubiquitin-protein ligase SopA-like catalytic domain-containing protein</fullName>
    </recommendedName>
</protein>
<proteinExistence type="predicted"/>
<dbReference type="InterPro" id="IPR051082">
    <property type="entry name" value="Pentapeptide-BTB/POZ_domain"/>
</dbReference>
<dbReference type="RefSeq" id="WP_224038892.1">
    <property type="nucleotide sequence ID" value="NZ_CAJZAH010000001.1"/>
</dbReference>
<dbReference type="InterPro" id="IPR001646">
    <property type="entry name" value="5peptide_repeat"/>
</dbReference>
<organism evidence="2 3">
    <name type="scientific">Cupriavidus respiraculi</name>
    <dbReference type="NCBI Taxonomy" id="195930"/>
    <lineage>
        <taxon>Bacteria</taxon>
        <taxon>Pseudomonadati</taxon>
        <taxon>Pseudomonadota</taxon>
        <taxon>Betaproteobacteria</taxon>
        <taxon>Burkholderiales</taxon>
        <taxon>Burkholderiaceae</taxon>
        <taxon>Cupriavidus</taxon>
    </lineage>
</organism>
<evidence type="ECO:0000313" key="2">
    <source>
        <dbReference type="EMBL" id="CAG9165300.1"/>
    </source>
</evidence>
<reference evidence="2 3" key="1">
    <citation type="submission" date="2021-08" db="EMBL/GenBank/DDBJ databases">
        <authorList>
            <person name="Peeters C."/>
        </authorList>
    </citation>
    <scope>NUCLEOTIDE SEQUENCE [LARGE SCALE GENOMIC DNA]</scope>
    <source>
        <strain evidence="2 3">LMG 21510</strain>
    </source>
</reference>
<dbReference type="SUPFAM" id="SSF141571">
    <property type="entry name" value="Pentapeptide repeat-like"/>
    <property type="match status" value="2"/>
</dbReference>
<keyword evidence="3" id="KW-1185">Reference proteome</keyword>
<accession>A0ABM8WDJ3</accession>
<dbReference type="PANTHER" id="PTHR14136:SF17">
    <property type="entry name" value="BTB_POZ DOMAIN-CONTAINING PROTEIN KCTD9"/>
    <property type="match status" value="1"/>
</dbReference>
<dbReference type="Gene3D" id="1.10.4140.10">
    <property type="entry name" value="effector protein (NleL)"/>
    <property type="match status" value="1"/>
</dbReference>
<evidence type="ECO:0000313" key="3">
    <source>
        <dbReference type="Proteomes" id="UP000721236"/>
    </source>
</evidence>
<dbReference type="Gene3D" id="2.160.20.80">
    <property type="entry name" value="E3 ubiquitin-protein ligase SopA"/>
    <property type="match status" value="1"/>
</dbReference>
<name>A0ABM8WDJ3_9BURK</name>
<dbReference type="PANTHER" id="PTHR14136">
    <property type="entry name" value="BTB_POZ DOMAIN-CONTAINING PROTEIN KCTD9"/>
    <property type="match status" value="1"/>
</dbReference>
<dbReference type="Pfam" id="PF13979">
    <property type="entry name" value="SopA_C"/>
    <property type="match status" value="1"/>
</dbReference>
<dbReference type="InterPro" id="IPR025725">
    <property type="entry name" value="SopA-like_cat"/>
</dbReference>
<evidence type="ECO:0000259" key="1">
    <source>
        <dbReference type="Pfam" id="PF13979"/>
    </source>
</evidence>
<dbReference type="Pfam" id="PF00805">
    <property type="entry name" value="Pentapeptide"/>
    <property type="match status" value="2"/>
</dbReference>
<feature type="domain" description="E3 ubiquitin-protein ligase SopA-like catalytic" evidence="1">
    <location>
        <begin position="797"/>
        <end position="898"/>
    </location>
</feature>